<gene>
    <name evidence="2" type="ORF">B0H67DRAFT_574917</name>
</gene>
<name>A0AA40AQG3_9PEZI</name>
<evidence type="ECO:0000313" key="3">
    <source>
        <dbReference type="Proteomes" id="UP001172102"/>
    </source>
</evidence>
<dbReference type="EMBL" id="JAUKUA010000003">
    <property type="protein sequence ID" value="KAK0720047.1"/>
    <property type="molecule type" value="Genomic_DNA"/>
</dbReference>
<reference evidence="2" key="1">
    <citation type="submission" date="2023-06" db="EMBL/GenBank/DDBJ databases">
        <title>Genome-scale phylogeny and comparative genomics of the fungal order Sordariales.</title>
        <authorList>
            <consortium name="Lawrence Berkeley National Laboratory"/>
            <person name="Hensen N."/>
            <person name="Bonometti L."/>
            <person name="Westerberg I."/>
            <person name="Brannstrom I.O."/>
            <person name="Guillou S."/>
            <person name="Cros-Aarteil S."/>
            <person name="Calhoun S."/>
            <person name="Haridas S."/>
            <person name="Kuo A."/>
            <person name="Mondo S."/>
            <person name="Pangilinan J."/>
            <person name="Riley R."/>
            <person name="Labutti K."/>
            <person name="Andreopoulos B."/>
            <person name="Lipzen A."/>
            <person name="Chen C."/>
            <person name="Yanf M."/>
            <person name="Daum C."/>
            <person name="Ng V."/>
            <person name="Clum A."/>
            <person name="Steindorff A."/>
            <person name="Ohm R."/>
            <person name="Martin F."/>
            <person name="Silar P."/>
            <person name="Natvig D."/>
            <person name="Lalanne C."/>
            <person name="Gautier V."/>
            <person name="Ament-Velasquez S.L."/>
            <person name="Kruys A."/>
            <person name="Hutchinson M.I."/>
            <person name="Powell A.J."/>
            <person name="Barry K."/>
            <person name="Miller A.N."/>
            <person name="Grigoriev I.V."/>
            <person name="Debuchy R."/>
            <person name="Gladieux P."/>
            <person name="Thoren M.H."/>
            <person name="Johannesson H."/>
        </authorList>
    </citation>
    <scope>NUCLEOTIDE SEQUENCE</scope>
    <source>
        <strain evidence="2">SMH4607-1</strain>
    </source>
</reference>
<proteinExistence type="predicted"/>
<keyword evidence="3" id="KW-1185">Reference proteome</keyword>
<feature type="compositionally biased region" description="Basic and acidic residues" evidence="1">
    <location>
        <begin position="1"/>
        <end position="12"/>
    </location>
</feature>
<evidence type="ECO:0000256" key="1">
    <source>
        <dbReference type="SAM" id="MobiDB-lite"/>
    </source>
</evidence>
<sequence>LYERYRDQLVRTDRKKSHPGGDNGEGDSTGGLRPECEGAGKWPTLVIETGDSEILGELHNDIRWWF</sequence>
<evidence type="ECO:0000313" key="2">
    <source>
        <dbReference type="EMBL" id="KAK0720047.1"/>
    </source>
</evidence>
<dbReference type="AlphaFoldDB" id="A0AA40AQG3"/>
<accession>A0AA40AQG3</accession>
<comment type="caution">
    <text evidence="2">The sequence shown here is derived from an EMBL/GenBank/DDBJ whole genome shotgun (WGS) entry which is preliminary data.</text>
</comment>
<organism evidence="2 3">
    <name type="scientific">Lasiosphaeris hirsuta</name>
    <dbReference type="NCBI Taxonomy" id="260670"/>
    <lineage>
        <taxon>Eukaryota</taxon>
        <taxon>Fungi</taxon>
        <taxon>Dikarya</taxon>
        <taxon>Ascomycota</taxon>
        <taxon>Pezizomycotina</taxon>
        <taxon>Sordariomycetes</taxon>
        <taxon>Sordariomycetidae</taxon>
        <taxon>Sordariales</taxon>
        <taxon>Lasiosphaeriaceae</taxon>
        <taxon>Lasiosphaeris</taxon>
    </lineage>
</organism>
<protein>
    <submittedName>
        <fullName evidence="2">Uncharacterized protein</fullName>
    </submittedName>
</protein>
<dbReference type="Proteomes" id="UP001172102">
    <property type="component" value="Unassembled WGS sequence"/>
</dbReference>
<feature type="region of interest" description="Disordered" evidence="1">
    <location>
        <begin position="1"/>
        <end position="38"/>
    </location>
</feature>
<feature type="non-terminal residue" evidence="2">
    <location>
        <position position="66"/>
    </location>
</feature>